<gene>
    <name evidence="3" type="ORF">CSW64_10170</name>
</gene>
<dbReference type="InterPro" id="IPR037401">
    <property type="entry name" value="SnoaL-like"/>
</dbReference>
<evidence type="ECO:0000313" key="4">
    <source>
        <dbReference type="Proteomes" id="UP000228945"/>
    </source>
</evidence>
<evidence type="ECO:0000259" key="2">
    <source>
        <dbReference type="Pfam" id="PF13474"/>
    </source>
</evidence>
<evidence type="ECO:0000256" key="1">
    <source>
        <dbReference type="SAM" id="SignalP"/>
    </source>
</evidence>
<accession>A0A2D2B3W1</accession>
<organism evidence="3 4">
    <name type="scientific">Caulobacter mirabilis</name>
    <dbReference type="NCBI Taxonomy" id="69666"/>
    <lineage>
        <taxon>Bacteria</taxon>
        <taxon>Pseudomonadati</taxon>
        <taxon>Pseudomonadota</taxon>
        <taxon>Alphaproteobacteria</taxon>
        <taxon>Caulobacterales</taxon>
        <taxon>Caulobacteraceae</taxon>
        <taxon>Caulobacter</taxon>
    </lineage>
</organism>
<dbReference type="SUPFAM" id="SSF54427">
    <property type="entry name" value="NTF2-like"/>
    <property type="match status" value="1"/>
</dbReference>
<keyword evidence="4" id="KW-1185">Reference proteome</keyword>
<proteinExistence type="predicted"/>
<protein>
    <submittedName>
        <fullName evidence="3">Protein with SnoaL 3 domain, NTF 2 superfamily</fullName>
    </submittedName>
</protein>
<dbReference type="Proteomes" id="UP000228945">
    <property type="component" value="Chromosome"/>
</dbReference>
<dbReference type="KEGG" id="cmb:CSW64_10170"/>
<keyword evidence="1" id="KW-0732">Signal</keyword>
<dbReference type="OrthoDB" id="271716at2"/>
<evidence type="ECO:0000313" key="3">
    <source>
        <dbReference type="EMBL" id="ATQ44963.1"/>
    </source>
</evidence>
<dbReference type="AlphaFoldDB" id="A0A2D2B3W1"/>
<feature type="signal peptide" evidence="1">
    <location>
        <begin position="1"/>
        <end position="18"/>
    </location>
</feature>
<reference evidence="3 4" key="1">
    <citation type="submission" date="2017-10" db="EMBL/GenBank/DDBJ databases">
        <title>Genome sequence of Caulobacter mirabilis FWC38.</title>
        <authorList>
            <person name="Fiebig A."/>
            <person name="Crosson S."/>
        </authorList>
    </citation>
    <scope>NUCLEOTIDE SEQUENCE [LARGE SCALE GENOMIC DNA]</scope>
    <source>
        <strain evidence="3 4">FWC 38</strain>
    </source>
</reference>
<dbReference type="InterPro" id="IPR032710">
    <property type="entry name" value="NTF2-like_dom_sf"/>
</dbReference>
<feature type="domain" description="SnoaL-like" evidence="2">
    <location>
        <begin position="28"/>
        <end position="141"/>
    </location>
</feature>
<name>A0A2D2B3W1_9CAUL</name>
<feature type="chain" id="PRO_5013776778" evidence="1">
    <location>
        <begin position="19"/>
        <end position="161"/>
    </location>
</feature>
<dbReference type="Gene3D" id="3.10.450.50">
    <property type="match status" value="1"/>
</dbReference>
<dbReference type="EMBL" id="CP024201">
    <property type="protein sequence ID" value="ATQ44963.1"/>
    <property type="molecule type" value="Genomic_DNA"/>
</dbReference>
<dbReference type="Pfam" id="PF13474">
    <property type="entry name" value="SnoaL_3"/>
    <property type="match status" value="1"/>
</dbReference>
<sequence>MLRAASLTLVLAAAPAFAATPEEDIGVVLDSLHAAAAKADGPAYFALYAPDAVFIGTDVTERWSLPEFRAYAEPHFSKGKGWTYTPRTRHVTIAPVDCRCVAWFDEVLDSAGYGTTRGTGALVKTADGWKVSQYVLTFPIPNDIAKDITASIKAFEAKPKP</sequence>